<dbReference type="Proteomes" id="UP000693672">
    <property type="component" value="Unassembled WGS sequence"/>
</dbReference>
<dbReference type="CDD" id="cd16914">
    <property type="entry name" value="EcfT"/>
    <property type="match status" value="1"/>
</dbReference>
<dbReference type="AlphaFoldDB" id="A0A916K5B2"/>
<keyword evidence="2 5" id="KW-0812">Transmembrane</keyword>
<evidence type="ECO:0000256" key="1">
    <source>
        <dbReference type="ARBA" id="ARBA00004141"/>
    </source>
</evidence>
<reference evidence="6" key="1">
    <citation type="submission" date="2021-06" db="EMBL/GenBank/DDBJ databases">
        <authorList>
            <person name="Criscuolo A."/>
        </authorList>
    </citation>
    <scope>NUCLEOTIDE SEQUENCE</scope>
    <source>
        <strain evidence="6">CIP111600</strain>
    </source>
</reference>
<accession>A0A916K5B2</accession>
<comment type="subcellular location">
    <subcellularLocation>
        <location evidence="1">Membrane</location>
        <topology evidence="1">Multi-pass membrane protein</topology>
    </subcellularLocation>
</comment>
<keyword evidence="3 5" id="KW-1133">Transmembrane helix</keyword>
<feature type="transmembrane region" description="Helical" evidence="5">
    <location>
        <begin position="94"/>
        <end position="113"/>
    </location>
</feature>
<evidence type="ECO:0000313" key="7">
    <source>
        <dbReference type="Proteomes" id="UP000693672"/>
    </source>
</evidence>
<dbReference type="GO" id="GO:0005886">
    <property type="term" value="C:plasma membrane"/>
    <property type="evidence" value="ECO:0007669"/>
    <property type="project" value="UniProtKB-ARBA"/>
</dbReference>
<comment type="caution">
    <text evidence="6">The sequence shown here is derived from an EMBL/GenBank/DDBJ whole genome shotgun (WGS) entry which is preliminary data.</text>
</comment>
<dbReference type="InterPro" id="IPR003339">
    <property type="entry name" value="ABC/ECF_trnsptr_transmembrane"/>
</dbReference>
<keyword evidence="7" id="KW-1185">Reference proteome</keyword>
<evidence type="ECO:0000256" key="4">
    <source>
        <dbReference type="ARBA" id="ARBA00023136"/>
    </source>
</evidence>
<dbReference type="RefSeq" id="WP_218094502.1">
    <property type="nucleotide sequence ID" value="NZ_CAJVAS010000029.1"/>
</dbReference>
<feature type="transmembrane region" description="Helical" evidence="5">
    <location>
        <begin position="14"/>
        <end position="47"/>
    </location>
</feature>
<proteinExistence type="predicted"/>
<organism evidence="6 7">
    <name type="scientific">Paenibacillus solanacearum</name>
    <dbReference type="NCBI Taxonomy" id="2048548"/>
    <lineage>
        <taxon>Bacteria</taxon>
        <taxon>Bacillati</taxon>
        <taxon>Bacillota</taxon>
        <taxon>Bacilli</taxon>
        <taxon>Bacillales</taxon>
        <taxon>Paenibacillaceae</taxon>
        <taxon>Paenibacillus</taxon>
    </lineage>
</organism>
<gene>
    <name evidence="6" type="primary">ecfT_2</name>
    <name evidence="6" type="ORF">PAESOLCIP111_04785</name>
</gene>
<feature type="transmembrane region" description="Helical" evidence="5">
    <location>
        <begin position="125"/>
        <end position="146"/>
    </location>
</feature>
<evidence type="ECO:0000313" key="6">
    <source>
        <dbReference type="EMBL" id="CAG7644726.1"/>
    </source>
</evidence>
<protein>
    <submittedName>
        <fullName evidence="6">Energy-coupling factor transporter transmembrane protein EcfT</fullName>
    </submittedName>
</protein>
<dbReference type="EMBL" id="CAJVAS010000029">
    <property type="protein sequence ID" value="CAG7644726.1"/>
    <property type="molecule type" value="Genomic_DNA"/>
</dbReference>
<dbReference type="Pfam" id="PF02361">
    <property type="entry name" value="CbiQ"/>
    <property type="match status" value="1"/>
</dbReference>
<evidence type="ECO:0000256" key="5">
    <source>
        <dbReference type="SAM" id="Phobius"/>
    </source>
</evidence>
<evidence type="ECO:0000256" key="2">
    <source>
        <dbReference type="ARBA" id="ARBA00022692"/>
    </source>
</evidence>
<sequence length="292" mass="33097">MNTGFRSLHPLPCFLYFAGVMLLSMLLLHPLFLSTILLLLVGLGFLYDKPAKMMRTLLAVAAAGLVLLVVNPLFSHRGEHILFYMGEQPITLEAVLYGGVVSLSTMSLLLMFVSYQRVITSDKFLYLFSFLWPKGTLVTMMGMRFVPLLRRRLHTITQVQRTKGVSVLHGPLKKRARDGMLLLQVLLTWSLEEALQTADSMKARGYGLGPRTAYTRYRMQARDWAATGWIVLLGAACAAGRLDGYGYLVIYPTLEPIGLSAAEWLEYGLLVLFLVTPVWLEGKEWLRWRYWK</sequence>
<keyword evidence="4 5" id="KW-0472">Membrane</keyword>
<name>A0A916K5B2_9BACL</name>
<evidence type="ECO:0000256" key="3">
    <source>
        <dbReference type="ARBA" id="ARBA00022989"/>
    </source>
</evidence>
<feature type="transmembrane region" description="Helical" evidence="5">
    <location>
        <begin position="53"/>
        <end position="74"/>
    </location>
</feature>